<evidence type="ECO:0000256" key="2">
    <source>
        <dbReference type="ARBA" id="ARBA00009677"/>
    </source>
</evidence>
<name>A0A074L7K3_PAEPO</name>
<dbReference type="EMBL" id="CP097770">
    <property type="protein sequence ID" value="URJ52386.1"/>
    <property type="molecule type" value="Genomic_DNA"/>
</dbReference>
<dbReference type="PIRSF" id="PIRSF002889">
    <property type="entry name" value="Rod_FlgB"/>
    <property type="match status" value="1"/>
</dbReference>
<comment type="subunit">
    <text evidence="6">The basal body constitutes a major portion of the flagellar organelle and consists of a number of rings mounted on a central rod.</text>
</comment>
<dbReference type="RefSeq" id="WP_013309883.1">
    <property type="nucleotide sequence ID" value="NZ_ALJV01000128.1"/>
</dbReference>
<reference evidence="8" key="2">
    <citation type="submission" date="2016-05" db="EMBL/GenBank/DDBJ databases">
        <authorList>
            <person name="Zheng J."/>
            <person name="Timme R."/>
            <person name="Allard M."/>
            <person name="Strain E."/>
            <person name="Luo Y."/>
            <person name="Brown E."/>
        </authorList>
    </citation>
    <scope>NUCLEOTIDE SEQUENCE</scope>
    <source>
        <strain evidence="8">CFSAN034343</strain>
    </source>
</reference>
<sequence length="135" mass="15409">MNLLGDMSFQKLQAGVQAANTRQRVMADNISNADTPYFKRSEVSFEELLQQQMDGDVTPLRGKVTNSRHFQIGPVNSIPDATVTKDGYSVMNNNMNNVDIDREMSLMAENQLRYNTYIQEINERIKMMRTAVEGR</sequence>
<evidence type="ECO:0000313" key="10">
    <source>
        <dbReference type="Proteomes" id="UP000094974"/>
    </source>
</evidence>
<dbReference type="PANTHER" id="PTHR30435:SF12">
    <property type="entry name" value="FLAGELLAR BASAL BODY ROD PROTEIN FLGB"/>
    <property type="match status" value="1"/>
</dbReference>
<reference evidence="9" key="3">
    <citation type="submission" date="2022-11" db="EMBL/GenBank/DDBJ databases">
        <authorList>
            <person name="Vasilchenko N.G."/>
            <person name="Prazdnova E.V."/>
            <person name="Gorovtsov A.V."/>
            <person name="Chistyakov V.A."/>
            <person name="Pak M.L."/>
        </authorList>
    </citation>
    <scope>NUCLEOTIDE SEQUENCE</scope>
    <source>
        <strain evidence="9">R 4.5</strain>
    </source>
</reference>
<protein>
    <recommendedName>
        <fullName evidence="3 6">Flagellar basal body rod protein FlgB</fullName>
    </recommendedName>
</protein>
<keyword evidence="4 6" id="KW-0975">Bacterial flagellum</keyword>
<accession>A0A074L7K3</accession>
<evidence type="ECO:0000256" key="1">
    <source>
        <dbReference type="ARBA" id="ARBA00004117"/>
    </source>
</evidence>
<dbReference type="AlphaFoldDB" id="A0A074L7K3"/>
<dbReference type="Proteomes" id="UP001055784">
    <property type="component" value="Chromosome"/>
</dbReference>
<dbReference type="GO" id="GO:0030694">
    <property type="term" value="C:bacterial-type flagellum basal body, rod"/>
    <property type="evidence" value="ECO:0007669"/>
    <property type="project" value="InterPro"/>
</dbReference>
<comment type="similarity">
    <text evidence="2 6">Belongs to the flagella basal body rod proteins family.</text>
</comment>
<evidence type="ECO:0000313" key="8">
    <source>
        <dbReference type="EMBL" id="ODA07819.1"/>
    </source>
</evidence>
<reference evidence="7" key="4">
    <citation type="submission" date="2023-04" db="EMBL/GenBank/DDBJ databases">
        <title>Uncovering the Secrets of Slow-Growing Bacteria in Tropical Savanna Soil through Cultivation and Genomic Analysis.</title>
        <authorList>
            <person name="Goncalves O.S."/>
            <person name="Santana M.F."/>
        </authorList>
    </citation>
    <scope>NUCLEOTIDE SEQUENCE</scope>
    <source>
        <strain evidence="7">ANTI</strain>
    </source>
</reference>
<evidence type="ECO:0000256" key="4">
    <source>
        <dbReference type="ARBA" id="ARBA00023143"/>
    </source>
</evidence>
<dbReference type="Proteomes" id="UP001229409">
    <property type="component" value="Unassembled WGS sequence"/>
</dbReference>
<reference evidence="10" key="1">
    <citation type="submission" date="2016-05" db="EMBL/GenBank/DDBJ databases">
        <title>Whole genome shotgun sequencing of cultured foodborne pathogen.</title>
        <authorList>
            <person name="Zheng J."/>
            <person name="Timme R."/>
            <person name="Allard M."/>
            <person name="Strain E."/>
            <person name="Luo Y."/>
            <person name="Brown E."/>
        </authorList>
    </citation>
    <scope>NUCLEOTIDE SEQUENCE [LARGE SCALE GENOMIC DNA]</scope>
    <source>
        <strain evidence="10">CFSAN034343</strain>
    </source>
</reference>
<evidence type="ECO:0000313" key="7">
    <source>
        <dbReference type="EMBL" id="MDH2329536.1"/>
    </source>
</evidence>
<dbReference type="EMBL" id="JARVWT010000001">
    <property type="protein sequence ID" value="MDH2329536.1"/>
    <property type="molecule type" value="Genomic_DNA"/>
</dbReference>
<comment type="subcellular location">
    <subcellularLocation>
        <location evidence="1 6">Bacterial flagellum basal body</location>
    </subcellularLocation>
</comment>
<organism evidence="7 11">
    <name type="scientific">Paenibacillus polymyxa</name>
    <name type="common">Bacillus polymyxa</name>
    <dbReference type="NCBI Taxonomy" id="1406"/>
    <lineage>
        <taxon>Bacteria</taxon>
        <taxon>Bacillati</taxon>
        <taxon>Bacillota</taxon>
        <taxon>Bacilli</taxon>
        <taxon>Bacillales</taxon>
        <taxon>Paenibacillaceae</taxon>
        <taxon>Paenibacillus</taxon>
    </lineage>
</organism>
<dbReference type="InterPro" id="IPR006300">
    <property type="entry name" value="FlgB"/>
</dbReference>
<keyword evidence="10" id="KW-1185">Reference proteome</keyword>
<dbReference type="InterPro" id="IPR019776">
    <property type="entry name" value="Flagellar_basal_body_rod_CS"/>
</dbReference>
<gene>
    <name evidence="7" type="primary">flgB</name>
    <name evidence="8" type="ORF">A7312_07220</name>
    <name evidence="9" type="ORF">MF626_001896</name>
    <name evidence="7" type="ORF">QDS18_01525</name>
</gene>
<dbReference type="Proteomes" id="UP000094974">
    <property type="component" value="Unassembled WGS sequence"/>
</dbReference>
<dbReference type="eggNOG" id="COG1815">
    <property type="taxonomic scope" value="Bacteria"/>
</dbReference>
<comment type="function">
    <text evidence="5 6">Structural component of flagellum, the bacterial motility apparatus. Part of the rod structure of flagellar basal body.</text>
</comment>
<evidence type="ECO:0000256" key="3">
    <source>
        <dbReference type="ARBA" id="ARBA00014376"/>
    </source>
</evidence>
<keyword evidence="7" id="KW-0966">Cell projection</keyword>
<dbReference type="PROSITE" id="PS00588">
    <property type="entry name" value="FLAGELLA_BB_ROD"/>
    <property type="match status" value="1"/>
</dbReference>
<keyword evidence="7" id="KW-0969">Cilium</keyword>
<proteinExistence type="inferred from homology"/>
<dbReference type="GO" id="GO:0071978">
    <property type="term" value="P:bacterial-type flagellum-dependent swarming motility"/>
    <property type="evidence" value="ECO:0007669"/>
    <property type="project" value="TreeGrafter"/>
</dbReference>
<dbReference type="NCBIfam" id="TIGR01396">
    <property type="entry name" value="FlgB"/>
    <property type="match status" value="1"/>
</dbReference>
<keyword evidence="7" id="KW-0282">Flagellum</keyword>
<evidence type="ECO:0000256" key="5">
    <source>
        <dbReference type="ARBA" id="ARBA00024934"/>
    </source>
</evidence>
<evidence type="ECO:0000313" key="11">
    <source>
        <dbReference type="Proteomes" id="UP001229409"/>
    </source>
</evidence>
<evidence type="ECO:0000313" key="9">
    <source>
        <dbReference type="EMBL" id="URJ52386.1"/>
    </source>
</evidence>
<evidence type="ECO:0000256" key="6">
    <source>
        <dbReference type="PIRNR" id="PIRNR002889"/>
    </source>
</evidence>
<dbReference type="EMBL" id="LYND01000140">
    <property type="protein sequence ID" value="ODA07819.1"/>
    <property type="molecule type" value="Genomic_DNA"/>
</dbReference>
<dbReference type="PANTHER" id="PTHR30435">
    <property type="entry name" value="FLAGELLAR PROTEIN"/>
    <property type="match status" value="1"/>
</dbReference>